<accession>A0A4Y8PS96</accession>
<evidence type="ECO:0000259" key="6">
    <source>
        <dbReference type="PROSITE" id="PS50110"/>
    </source>
</evidence>
<dbReference type="Proteomes" id="UP000298246">
    <property type="component" value="Unassembled WGS sequence"/>
</dbReference>
<dbReference type="OrthoDB" id="9794370at2"/>
<dbReference type="PROSITE" id="PS00041">
    <property type="entry name" value="HTH_ARAC_FAMILY_1"/>
    <property type="match status" value="1"/>
</dbReference>
<dbReference type="PROSITE" id="PS01124">
    <property type="entry name" value="HTH_ARAC_FAMILY_2"/>
    <property type="match status" value="1"/>
</dbReference>
<dbReference type="InterPro" id="IPR020449">
    <property type="entry name" value="Tscrpt_reg_AraC-type_HTH"/>
</dbReference>
<reference evidence="7 8" key="1">
    <citation type="submission" date="2017-03" db="EMBL/GenBank/DDBJ databases">
        <title>Isolation of Levoglucosan Utilizing Bacteria.</title>
        <authorList>
            <person name="Arya A.S."/>
        </authorList>
    </citation>
    <scope>NUCLEOTIDE SEQUENCE [LARGE SCALE GENOMIC DNA]</scope>
    <source>
        <strain evidence="7 8">MEC069</strain>
    </source>
</reference>
<dbReference type="Pfam" id="PF12833">
    <property type="entry name" value="HTH_18"/>
    <property type="match status" value="1"/>
</dbReference>
<evidence type="ECO:0000256" key="3">
    <source>
        <dbReference type="ARBA" id="ARBA00023163"/>
    </source>
</evidence>
<dbReference type="Gene3D" id="1.10.10.60">
    <property type="entry name" value="Homeodomain-like"/>
    <property type="match status" value="2"/>
</dbReference>
<sequence length="542" mass="62824">MLQLLVVDDEAHWVESLVETIPWDTVGIGQVFKAYSGKEALHVMSEQSIDVVITDIRMPEMSGLELIREIRKVWAKTKCIILSGYADFEYAQQAMQYQSFDYLLKPVCDEDLLRTVHQSVEVIRQEWEQVASYESSMQVFRENLPLLKSNLLDELLHVQTYSEERWLARSKHLNLPFAFGAPYMLMLARLEDGFERFKPDLAEFALGNIANELGKSHFHFWYTSDVHGYLVFVLTPKEPFGPEPVPGMDPLEARQQMAERTALRLQHNAKVFLKGEISLALGKWGRFPEQLSASYKEILSAFRQKVGGDKHFFLKIMEAAPELIDIQALTRLYEPPSLMHLLEAGRWEDAEVKLGDVFAELDQKPFQTQEHVMEVYFHLQSTFIYLCHKNNQPVLGVDSMLEAGPDNRIDSIERLRRWAFDILYTLRDSVIAEMKISRKSIIQKVQQFIDKHLTGDISLNTLARHAYMHPTHLSKIYKMETGEGVSQYIHRIRMEKAAFLLKNASDMRIYEVGEQIGIANTPYFIRIFKKYFGVTPQEYRES</sequence>
<evidence type="ECO:0000313" key="7">
    <source>
        <dbReference type="EMBL" id="TFE83694.1"/>
    </source>
</evidence>
<dbReference type="PANTHER" id="PTHR43280:SF10">
    <property type="entry name" value="REGULATORY PROTEIN POCR"/>
    <property type="match status" value="1"/>
</dbReference>
<dbReference type="CDD" id="cd17536">
    <property type="entry name" value="REC_YesN-like"/>
    <property type="match status" value="1"/>
</dbReference>
<feature type="modified residue" description="4-aspartylphosphate" evidence="4">
    <location>
        <position position="55"/>
    </location>
</feature>
<evidence type="ECO:0000256" key="1">
    <source>
        <dbReference type="ARBA" id="ARBA00023015"/>
    </source>
</evidence>
<dbReference type="GO" id="GO:0043565">
    <property type="term" value="F:sequence-specific DNA binding"/>
    <property type="evidence" value="ECO:0007669"/>
    <property type="project" value="InterPro"/>
</dbReference>
<dbReference type="InterPro" id="IPR011006">
    <property type="entry name" value="CheY-like_superfamily"/>
</dbReference>
<dbReference type="EMBL" id="MYFO01000044">
    <property type="protein sequence ID" value="TFE83694.1"/>
    <property type="molecule type" value="Genomic_DNA"/>
</dbReference>
<keyword evidence="4" id="KW-0597">Phosphoprotein</keyword>
<feature type="domain" description="Response regulatory" evidence="6">
    <location>
        <begin position="3"/>
        <end position="120"/>
    </location>
</feature>
<dbReference type="Pfam" id="PF00072">
    <property type="entry name" value="Response_reg"/>
    <property type="match status" value="1"/>
</dbReference>
<feature type="domain" description="HTH araC/xylS-type" evidence="5">
    <location>
        <begin position="443"/>
        <end position="542"/>
    </location>
</feature>
<protein>
    <recommendedName>
        <fullName evidence="9">AraC family transcriptional regulator</fullName>
    </recommendedName>
</protein>
<dbReference type="InterPro" id="IPR009057">
    <property type="entry name" value="Homeodomain-like_sf"/>
</dbReference>
<dbReference type="SUPFAM" id="SSF52172">
    <property type="entry name" value="CheY-like"/>
    <property type="match status" value="1"/>
</dbReference>
<evidence type="ECO:0000313" key="8">
    <source>
        <dbReference type="Proteomes" id="UP000298246"/>
    </source>
</evidence>
<organism evidence="7 8">
    <name type="scientific">Paenibacillus athensensis</name>
    <dbReference type="NCBI Taxonomy" id="1967502"/>
    <lineage>
        <taxon>Bacteria</taxon>
        <taxon>Bacillati</taxon>
        <taxon>Bacillota</taxon>
        <taxon>Bacilli</taxon>
        <taxon>Bacillales</taxon>
        <taxon>Paenibacillaceae</taxon>
        <taxon>Paenibacillus</taxon>
    </lineage>
</organism>
<gene>
    <name evidence="7" type="ORF">B5M42_22220</name>
</gene>
<proteinExistence type="predicted"/>
<evidence type="ECO:0000256" key="2">
    <source>
        <dbReference type="ARBA" id="ARBA00023125"/>
    </source>
</evidence>
<dbReference type="InterPro" id="IPR018062">
    <property type="entry name" value="HTH_AraC-typ_CS"/>
</dbReference>
<comment type="caution">
    <text evidence="7">The sequence shown here is derived from an EMBL/GenBank/DDBJ whole genome shotgun (WGS) entry which is preliminary data.</text>
</comment>
<keyword evidence="2" id="KW-0238">DNA-binding</keyword>
<dbReference type="GO" id="GO:0003700">
    <property type="term" value="F:DNA-binding transcription factor activity"/>
    <property type="evidence" value="ECO:0007669"/>
    <property type="project" value="InterPro"/>
</dbReference>
<dbReference type="PROSITE" id="PS50110">
    <property type="entry name" value="RESPONSE_REGULATORY"/>
    <property type="match status" value="1"/>
</dbReference>
<dbReference type="PRINTS" id="PR00032">
    <property type="entry name" value="HTHARAC"/>
</dbReference>
<dbReference type="RefSeq" id="WP_134756907.1">
    <property type="nucleotide sequence ID" value="NZ_MYFO02000001.1"/>
</dbReference>
<evidence type="ECO:0008006" key="9">
    <source>
        <dbReference type="Google" id="ProtNLM"/>
    </source>
</evidence>
<dbReference type="SMART" id="SM00342">
    <property type="entry name" value="HTH_ARAC"/>
    <property type="match status" value="1"/>
</dbReference>
<keyword evidence="3" id="KW-0804">Transcription</keyword>
<dbReference type="SMART" id="SM00448">
    <property type="entry name" value="REC"/>
    <property type="match status" value="1"/>
</dbReference>
<evidence type="ECO:0000259" key="5">
    <source>
        <dbReference type="PROSITE" id="PS01124"/>
    </source>
</evidence>
<dbReference type="PANTHER" id="PTHR43280">
    <property type="entry name" value="ARAC-FAMILY TRANSCRIPTIONAL REGULATOR"/>
    <property type="match status" value="1"/>
</dbReference>
<dbReference type="InterPro" id="IPR001789">
    <property type="entry name" value="Sig_transdc_resp-reg_receiver"/>
</dbReference>
<evidence type="ECO:0000256" key="4">
    <source>
        <dbReference type="PROSITE-ProRule" id="PRU00169"/>
    </source>
</evidence>
<dbReference type="Gene3D" id="3.40.50.2300">
    <property type="match status" value="1"/>
</dbReference>
<dbReference type="InterPro" id="IPR018060">
    <property type="entry name" value="HTH_AraC"/>
</dbReference>
<name>A0A4Y8PS96_9BACL</name>
<keyword evidence="8" id="KW-1185">Reference proteome</keyword>
<dbReference type="AlphaFoldDB" id="A0A4Y8PS96"/>
<dbReference type="SUPFAM" id="SSF46689">
    <property type="entry name" value="Homeodomain-like"/>
    <property type="match status" value="2"/>
</dbReference>
<keyword evidence="1" id="KW-0805">Transcription regulation</keyword>
<dbReference type="GO" id="GO:0000160">
    <property type="term" value="P:phosphorelay signal transduction system"/>
    <property type="evidence" value="ECO:0007669"/>
    <property type="project" value="InterPro"/>
</dbReference>